<dbReference type="Gene3D" id="2.60.40.1120">
    <property type="entry name" value="Carboxypeptidase-like, regulatory domain"/>
    <property type="match status" value="1"/>
</dbReference>
<dbReference type="InterPro" id="IPR008969">
    <property type="entry name" value="CarboxyPept-like_regulatory"/>
</dbReference>
<dbReference type="AlphaFoldDB" id="A0AAE3IP79"/>
<evidence type="ECO:0000256" key="6">
    <source>
        <dbReference type="ARBA" id="ARBA00023136"/>
    </source>
</evidence>
<comment type="similarity">
    <text evidence="8">Belongs to the TonB-dependent receptor family.</text>
</comment>
<evidence type="ECO:0000256" key="2">
    <source>
        <dbReference type="ARBA" id="ARBA00022448"/>
    </source>
</evidence>
<evidence type="ECO:0000313" key="11">
    <source>
        <dbReference type="EMBL" id="MCU7694641.1"/>
    </source>
</evidence>
<dbReference type="InterPro" id="IPR036942">
    <property type="entry name" value="Beta-barrel_TonB_sf"/>
</dbReference>
<evidence type="ECO:0000256" key="4">
    <source>
        <dbReference type="ARBA" id="ARBA00022692"/>
    </source>
</evidence>
<feature type="chain" id="PRO_5042273082" evidence="9">
    <location>
        <begin position="20"/>
        <end position="730"/>
    </location>
</feature>
<dbReference type="GO" id="GO:0044718">
    <property type="term" value="P:siderophore transmembrane transport"/>
    <property type="evidence" value="ECO:0007669"/>
    <property type="project" value="TreeGrafter"/>
</dbReference>
<reference evidence="11" key="1">
    <citation type="submission" date="2022-10" db="EMBL/GenBank/DDBJ databases">
        <authorList>
            <person name="Kim H.S."/>
            <person name="Kim J.-S."/>
            <person name="Suh M.K."/>
            <person name="Eom M.K."/>
            <person name="Lee J.-S."/>
        </authorList>
    </citation>
    <scope>NUCLEOTIDE SEQUENCE</scope>
    <source>
        <strain evidence="11">LIP-5</strain>
    </source>
</reference>
<keyword evidence="6 8" id="KW-0472">Membrane</keyword>
<keyword evidence="3 8" id="KW-1134">Transmembrane beta strand</keyword>
<dbReference type="EMBL" id="JAOTPL010000011">
    <property type="protein sequence ID" value="MCU7694641.1"/>
    <property type="molecule type" value="Genomic_DNA"/>
</dbReference>
<dbReference type="PANTHER" id="PTHR30069:SF29">
    <property type="entry name" value="HEMOGLOBIN AND HEMOGLOBIN-HAPTOGLOBIN-BINDING PROTEIN 1-RELATED"/>
    <property type="match status" value="1"/>
</dbReference>
<keyword evidence="7 8" id="KW-0998">Cell outer membrane</keyword>
<feature type="signal peptide" evidence="9">
    <location>
        <begin position="1"/>
        <end position="19"/>
    </location>
</feature>
<dbReference type="GO" id="GO:0009279">
    <property type="term" value="C:cell outer membrane"/>
    <property type="evidence" value="ECO:0007669"/>
    <property type="project" value="UniProtKB-SubCell"/>
</dbReference>
<feature type="domain" description="TonB-dependent receptor plug" evidence="10">
    <location>
        <begin position="120"/>
        <end position="228"/>
    </location>
</feature>
<dbReference type="Proteomes" id="UP001209317">
    <property type="component" value="Unassembled WGS sequence"/>
</dbReference>
<proteinExistence type="inferred from homology"/>
<comment type="subcellular location">
    <subcellularLocation>
        <location evidence="1 8">Cell outer membrane</location>
        <topology evidence="1 8">Multi-pass membrane protein</topology>
    </subcellularLocation>
</comment>
<keyword evidence="2 8" id="KW-0813">Transport</keyword>
<dbReference type="PANTHER" id="PTHR30069">
    <property type="entry name" value="TONB-DEPENDENT OUTER MEMBRANE RECEPTOR"/>
    <property type="match status" value="1"/>
</dbReference>
<dbReference type="SUPFAM" id="SSF56935">
    <property type="entry name" value="Porins"/>
    <property type="match status" value="1"/>
</dbReference>
<evidence type="ECO:0000256" key="3">
    <source>
        <dbReference type="ARBA" id="ARBA00022452"/>
    </source>
</evidence>
<dbReference type="SUPFAM" id="SSF49464">
    <property type="entry name" value="Carboxypeptidase regulatory domain-like"/>
    <property type="match status" value="1"/>
</dbReference>
<sequence>MSKILMPLVALCLCITSSAQNIFKAQIKNKETLQPISSASVTITGNTAGVLSDSTGYFRLTNIPDGSQELRIASVGYETFHQSYIFPLTDTAIREILLHPHREEMDDIIVSSTRTSRTIANTPTRVETIELEEIDEKSNMRPANVAILLSESTGINVQQTSATSGNASIRMQGLDGRYTQILKDGYASFGNFANGLSILEIPPLDLRQVEVIKGPASTLYGAGAIAGVINFISKSPRDKPELSAILSQSHIGQSNIGVFSSARSKKAGYTMLGLYSRQKAFDADKDDFSEVPRSNNFTLHPRLFLYPSENTTISLGNSFTKGNMLGGDMQLISNGSSAAHSYFEKNETVRNTTTLDITSDINPSSRVVAKAAYTLFKRNIFIPAFDFTGTNYNLFTDVSYIRNFRNQTFIAGANFINDRFKDQNTEHAQTLGFTTSTYGVYAQHTFDANETIKFENGLRADAVSYGNKLYKKNEVFLLPRVSVLFKWNNNWSSRIGGGLGYKTPTTFTERTETFQYQNLMPLKDVVAERSIGATADVNYKTHLAEELSFSINQMFFISRVNNSNILEQDATGNYNFINTNKKVTSTGIETNARLVYKDFLKLFLGYTLTDTKAGYVLNNNQFMPLVPKHKINSALIAEKHDNYKLGLEAYYTGVQFVYDGSATQPYWNLGFMAEKYFGKFSVYINAENFLDTRQSRYKPVVSGSHTSPVFDDIWTLTEGRVLSAGIKFKL</sequence>
<dbReference type="Gene3D" id="2.40.170.20">
    <property type="entry name" value="TonB-dependent receptor, beta-barrel domain"/>
    <property type="match status" value="1"/>
</dbReference>
<organism evidence="11 12">
    <name type="scientific">Haoranjiania flava</name>
    <dbReference type="NCBI Taxonomy" id="1856322"/>
    <lineage>
        <taxon>Bacteria</taxon>
        <taxon>Pseudomonadati</taxon>
        <taxon>Bacteroidota</taxon>
        <taxon>Chitinophagia</taxon>
        <taxon>Chitinophagales</taxon>
        <taxon>Chitinophagaceae</taxon>
        <taxon>Haoranjiania</taxon>
    </lineage>
</organism>
<dbReference type="InterPro" id="IPR037066">
    <property type="entry name" value="Plug_dom_sf"/>
</dbReference>
<evidence type="ECO:0000256" key="7">
    <source>
        <dbReference type="ARBA" id="ARBA00023237"/>
    </source>
</evidence>
<protein>
    <submittedName>
        <fullName evidence="11">TonB-dependent receptor</fullName>
    </submittedName>
</protein>
<dbReference type="Gene3D" id="2.170.130.10">
    <property type="entry name" value="TonB-dependent receptor, plug domain"/>
    <property type="match status" value="1"/>
</dbReference>
<gene>
    <name evidence="11" type="ORF">OD355_08955</name>
</gene>
<dbReference type="InterPro" id="IPR012910">
    <property type="entry name" value="Plug_dom"/>
</dbReference>
<dbReference type="Pfam" id="PF07715">
    <property type="entry name" value="Plug"/>
    <property type="match status" value="1"/>
</dbReference>
<evidence type="ECO:0000259" key="10">
    <source>
        <dbReference type="Pfam" id="PF07715"/>
    </source>
</evidence>
<dbReference type="GO" id="GO:0015344">
    <property type="term" value="F:siderophore uptake transmembrane transporter activity"/>
    <property type="evidence" value="ECO:0007669"/>
    <property type="project" value="TreeGrafter"/>
</dbReference>
<accession>A0AAE3IP79</accession>
<evidence type="ECO:0000256" key="8">
    <source>
        <dbReference type="PROSITE-ProRule" id="PRU01360"/>
    </source>
</evidence>
<comment type="caution">
    <text evidence="11">The sequence shown here is derived from an EMBL/GenBank/DDBJ whole genome shotgun (WGS) entry which is preliminary data.</text>
</comment>
<dbReference type="InterPro" id="IPR039426">
    <property type="entry name" value="TonB-dep_rcpt-like"/>
</dbReference>
<keyword evidence="12" id="KW-1185">Reference proteome</keyword>
<name>A0AAE3IP79_9BACT</name>
<evidence type="ECO:0000313" key="12">
    <source>
        <dbReference type="Proteomes" id="UP001209317"/>
    </source>
</evidence>
<evidence type="ECO:0000256" key="9">
    <source>
        <dbReference type="SAM" id="SignalP"/>
    </source>
</evidence>
<dbReference type="Pfam" id="PF13715">
    <property type="entry name" value="CarbopepD_reg_2"/>
    <property type="match status" value="1"/>
</dbReference>
<evidence type="ECO:0000256" key="1">
    <source>
        <dbReference type="ARBA" id="ARBA00004571"/>
    </source>
</evidence>
<keyword evidence="5 9" id="KW-0732">Signal</keyword>
<keyword evidence="4 8" id="KW-0812">Transmembrane</keyword>
<keyword evidence="11" id="KW-0675">Receptor</keyword>
<dbReference type="RefSeq" id="WP_263038127.1">
    <property type="nucleotide sequence ID" value="NZ_JAOTPL010000011.1"/>
</dbReference>
<evidence type="ECO:0000256" key="5">
    <source>
        <dbReference type="ARBA" id="ARBA00022729"/>
    </source>
</evidence>
<dbReference type="PROSITE" id="PS52016">
    <property type="entry name" value="TONB_DEPENDENT_REC_3"/>
    <property type="match status" value="1"/>
</dbReference>